<dbReference type="AlphaFoldDB" id="A0A3T0N1N0"/>
<dbReference type="RefSeq" id="WP_127748460.1">
    <property type="nucleotide sequence ID" value="NZ_CP033219.1"/>
</dbReference>
<dbReference type="Gene3D" id="3.30.420.240">
    <property type="match status" value="1"/>
</dbReference>
<name>A0A3T0N1N0_9RHOB</name>
<gene>
    <name evidence="3" type="ORF">EBB79_08315</name>
</gene>
<evidence type="ECO:0000313" key="3">
    <source>
        <dbReference type="EMBL" id="AZV77899.1"/>
    </source>
</evidence>
<evidence type="ECO:0000256" key="1">
    <source>
        <dbReference type="ARBA" id="ARBA00022612"/>
    </source>
</evidence>
<protein>
    <submittedName>
        <fullName evidence="3">Terminase</fullName>
    </submittedName>
</protein>
<dbReference type="Gene3D" id="3.40.50.300">
    <property type="entry name" value="P-loop containing nucleotide triphosphate hydrolases"/>
    <property type="match status" value="1"/>
</dbReference>
<keyword evidence="4" id="KW-1185">Reference proteome</keyword>
<dbReference type="OrthoDB" id="9801658at2"/>
<proteinExistence type="predicted"/>
<dbReference type="InterPro" id="IPR035421">
    <property type="entry name" value="Terminase_6C"/>
</dbReference>
<keyword evidence="1" id="KW-1188">Viral release from host cell</keyword>
<reference evidence="3 4" key="1">
    <citation type="submission" date="2018-10" db="EMBL/GenBank/DDBJ databases">
        <title>Parasedimentitalea marina sp. nov., a psychrophilic bacterium isolated from deep seawater of the New Britain Trench.</title>
        <authorList>
            <person name="Cao J."/>
        </authorList>
    </citation>
    <scope>NUCLEOTIDE SEQUENCE [LARGE SCALE GENOMIC DNA]</scope>
    <source>
        <strain evidence="3 4">W43</strain>
    </source>
</reference>
<accession>A0A3T0N1N0</accession>
<organism evidence="3 4">
    <name type="scientific">Parasedimentitalea marina</name>
    <dbReference type="NCBI Taxonomy" id="2483033"/>
    <lineage>
        <taxon>Bacteria</taxon>
        <taxon>Pseudomonadati</taxon>
        <taxon>Pseudomonadota</taxon>
        <taxon>Alphaproteobacteria</taxon>
        <taxon>Rhodobacterales</taxon>
        <taxon>Paracoccaceae</taxon>
        <taxon>Parasedimentitalea</taxon>
    </lineage>
</organism>
<dbReference type="Proteomes" id="UP000283063">
    <property type="component" value="Chromosome"/>
</dbReference>
<dbReference type="Pfam" id="PF03237">
    <property type="entry name" value="Terminase_6N"/>
    <property type="match status" value="1"/>
</dbReference>
<evidence type="ECO:0000313" key="4">
    <source>
        <dbReference type="Proteomes" id="UP000283063"/>
    </source>
</evidence>
<dbReference type="InterPro" id="IPR027417">
    <property type="entry name" value="P-loop_NTPase"/>
</dbReference>
<feature type="domain" description="Terminase large subunit gp17-like C-terminal" evidence="2">
    <location>
        <begin position="287"/>
        <end position="439"/>
    </location>
</feature>
<sequence length="480" mass="53375">MPVSFEPVITFLPYQKAWIADKSRFKIGMFTRRGGKTFGSGGEIVDDCINAEIDGHKTRWTILSRSEATAKEAIEDAVKPMTEGFYAAYSTLARKGRPEFSEEDFIVPAHKREVIQNGDTHLIDVEEAKYKAQEVRYPGGSRITAISASPDAARGFGGNMLFDEFAFHADSRRIWGSAFPVAARGGHKIRVISTPNGKGNKFHDLMTTVDNNFSKHHVDIYEAVKQGLDVDIDELRAGMSDEDAWSQEFELKWLDAASSWLDYDLISSCEDVRAGHPALYRGGICYVGVDIAARNDLFVIWVMELVDGQLITREIIAEKRIKFARQDALLADVFRRYRVARCCIDQTGMGEKPVEDAKTAHGEDRVEGVIFTAPAKLDMATGMKERFQDRSMLIPEGDPKLRADLHSIKSVTGPTGVRRLVADTDTDGHADRFWAAALACAGAETEYQPFVYRPVPPGGGKDTQRPLKLTAGFRAQKGIW</sequence>
<evidence type="ECO:0000259" key="2">
    <source>
        <dbReference type="Pfam" id="PF17289"/>
    </source>
</evidence>
<dbReference type="Pfam" id="PF17289">
    <property type="entry name" value="Terminase_6C"/>
    <property type="match status" value="1"/>
</dbReference>
<dbReference type="KEGG" id="sedi:EBB79_08315"/>
<dbReference type="EMBL" id="CP033219">
    <property type="protein sequence ID" value="AZV77899.1"/>
    <property type="molecule type" value="Genomic_DNA"/>
</dbReference>